<evidence type="ECO:0000313" key="2">
    <source>
        <dbReference type="Proteomes" id="UP000499080"/>
    </source>
</evidence>
<evidence type="ECO:0000313" key="1">
    <source>
        <dbReference type="EMBL" id="GBL84642.1"/>
    </source>
</evidence>
<dbReference type="Gene3D" id="3.30.420.10">
    <property type="entry name" value="Ribonuclease H-like superfamily/Ribonuclease H"/>
    <property type="match status" value="1"/>
</dbReference>
<comment type="caution">
    <text evidence="1">The sequence shown here is derived from an EMBL/GenBank/DDBJ whole genome shotgun (WGS) entry which is preliminary data.</text>
</comment>
<sequence>MFKNPPRGSRARQMEGDFLNRALPHIWIGRAGLDDIPLFPCPPPDITPCDFFLWGYMKDNIYVPPMPATLQALQERITAAVTEIDGNMLLNVWKELDYRWDVCRVTKNTLNICSM</sequence>
<dbReference type="Proteomes" id="UP000499080">
    <property type="component" value="Unassembled WGS sequence"/>
</dbReference>
<dbReference type="GO" id="GO:0003676">
    <property type="term" value="F:nucleic acid binding"/>
    <property type="evidence" value="ECO:0007669"/>
    <property type="project" value="InterPro"/>
</dbReference>
<dbReference type="PANTHER" id="PTHR47326">
    <property type="entry name" value="TRANSPOSABLE ELEMENT TC3 TRANSPOSASE-LIKE PROTEIN"/>
    <property type="match status" value="1"/>
</dbReference>
<protein>
    <submittedName>
        <fullName evidence="1">Uncharacterized protein</fullName>
    </submittedName>
</protein>
<dbReference type="PANTHER" id="PTHR47326:SF1">
    <property type="entry name" value="HTH PSQ-TYPE DOMAIN-CONTAINING PROTEIN"/>
    <property type="match status" value="1"/>
</dbReference>
<gene>
    <name evidence="1" type="ORF">AVEN_191102_1</name>
</gene>
<dbReference type="AlphaFoldDB" id="A0A4Y2AX52"/>
<reference evidence="1 2" key="1">
    <citation type="journal article" date="2019" name="Sci. Rep.">
        <title>Orb-weaving spider Araneus ventricosus genome elucidates the spidroin gene catalogue.</title>
        <authorList>
            <person name="Kono N."/>
            <person name="Nakamura H."/>
            <person name="Ohtoshi R."/>
            <person name="Moran D.A.P."/>
            <person name="Shinohara A."/>
            <person name="Yoshida Y."/>
            <person name="Fujiwara M."/>
            <person name="Mori M."/>
            <person name="Tomita M."/>
            <person name="Arakawa K."/>
        </authorList>
    </citation>
    <scope>NUCLEOTIDE SEQUENCE [LARGE SCALE GENOMIC DNA]</scope>
</reference>
<dbReference type="InterPro" id="IPR036397">
    <property type="entry name" value="RNaseH_sf"/>
</dbReference>
<proteinExistence type="predicted"/>
<dbReference type="EMBL" id="BGPR01000038">
    <property type="protein sequence ID" value="GBL84642.1"/>
    <property type="molecule type" value="Genomic_DNA"/>
</dbReference>
<accession>A0A4Y2AX52</accession>
<keyword evidence="2" id="KW-1185">Reference proteome</keyword>
<name>A0A4Y2AX52_ARAVE</name>
<organism evidence="1 2">
    <name type="scientific">Araneus ventricosus</name>
    <name type="common">Orbweaver spider</name>
    <name type="synonym">Epeira ventricosa</name>
    <dbReference type="NCBI Taxonomy" id="182803"/>
    <lineage>
        <taxon>Eukaryota</taxon>
        <taxon>Metazoa</taxon>
        <taxon>Ecdysozoa</taxon>
        <taxon>Arthropoda</taxon>
        <taxon>Chelicerata</taxon>
        <taxon>Arachnida</taxon>
        <taxon>Araneae</taxon>
        <taxon>Araneomorphae</taxon>
        <taxon>Entelegynae</taxon>
        <taxon>Araneoidea</taxon>
        <taxon>Araneidae</taxon>
        <taxon>Araneus</taxon>
    </lineage>
</organism>